<dbReference type="AlphaFoldDB" id="A0A429ZKA2"/>
<dbReference type="InterPro" id="IPR002792">
    <property type="entry name" value="TRAM_dom"/>
</dbReference>
<keyword evidence="3 4" id="KW-0949">S-adenosyl-L-methionine</keyword>
<dbReference type="InterPro" id="IPR010280">
    <property type="entry name" value="U5_MeTrfase_fam"/>
</dbReference>
<dbReference type="Gene3D" id="2.40.50.1070">
    <property type="match status" value="1"/>
</dbReference>
<dbReference type="PROSITE" id="PS50926">
    <property type="entry name" value="TRAM"/>
    <property type="match status" value="1"/>
</dbReference>
<feature type="binding site" evidence="4">
    <location>
        <position position="316"/>
    </location>
    <ligand>
        <name>S-adenosyl-L-methionine</name>
        <dbReference type="ChEBI" id="CHEBI:59789"/>
    </ligand>
</feature>
<dbReference type="SUPFAM" id="SSF53335">
    <property type="entry name" value="S-adenosyl-L-methionine-dependent methyltransferases"/>
    <property type="match status" value="1"/>
</dbReference>
<evidence type="ECO:0000256" key="2">
    <source>
        <dbReference type="ARBA" id="ARBA00022679"/>
    </source>
</evidence>
<sequence length="455" mass="51377">MKTLPVAKNDTLTVEIIDLSHEGSGVAKVDGYPLFIENTLPGEEAEVLVLKAGKKFGFAKVVKLLKESPDRVSQINETLIRTGIAPLHHMTYEAQLAFKEQQVNNVFQRIAKMSDVKILPIKGMENPLEYRNKAQIPVRRIDNKLATGFFRKNSHDLVPLEDFYIQDKKIDEAIVIVRDVLEKYGVKAYNEEEHTGNLRHIIIRRGHYSHEMMVVLVTRTAKLFNYEKMVQEIHLQLPEVVSIVQSINEEKTNVILGKSAKTLFGQNYISDKLLDHKYRISAQSFYQVNTVQAEVLYQTAIDFANFKKSDTVIDAYCGIGTIALSLADQVKQVYGMEISREAVSDAKINAQVNEIHNVKFEVGKAEEVMPKWLEKGIKPNVLVVDPPRKGLAESFIEAAVEMAPKKIIYVSCNPASLARDCQLFAEKGYVVKQVQPVDMFPQTPHVEAVAELIKK</sequence>
<dbReference type="PROSITE" id="PS01231">
    <property type="entry name" value="TRMA_2"/>
    <property type="match status" value="1"/>
</dbReference>
<evidence type="ECO:0000256" key="5">
    <source>
        <dbReference type="PROSITE-ProRule" id="PRU10015"/>
    </source>
</evidence>
<dbReference type="NCBIfam" id="TIGR00479">
    <property type="entry name" value="rumA"/>
    <property type="match status" value="1"/>
</dbReference>
<dbReference type="InterPro" id="IPR030390">
    <property type="entry name" value="MeTrfase_TrmA_AS"/>
</dbReference>
<feature type="active site" evidence="5">
    <location>
        <position position="412"/>
    </location>
</feature>
<evidence type="ECO:0000256" key="4">
    <source>
        <dbReference type="PROSITE-ProRule" id="PRU01024"/>
    </source>
</evidence>
<dbReference type="PANTHER" id="PTHR11061">
    <property type="entry name" value="RNA M5U METHYLTRANSFERASE"/>
    <property type="match status" value="1"/>
</dbReference>
<dbReference type="GO" id="GO:0070475">
    <property type="term" value="P:rRNA base methylation"/>
    <property type="evidence" value="ECO:0007669"/>
    <property type="project" value="TreeGrafter"/>
</dbReference>
<accession>A0A429ZKA2</accession>
<feature type="binding site" evidence="4">
    <location>
        <position position="287"/>
    </location>
    <ligand>
        <name>S-adenosyl-L-methionine</name>
        <dbReference type="ChEBI" id="CHEBI:59789"/>
    </ligand>
</feature>
<reference evidence="7 8" key="1">
    <citation type="submission" date="2017-05" db="EMBL/GenBank/DDBJ databases">
        <title>Vagococcus spp. assemblies.</title>
        <authorList>
            <person name="Gulvik C.A."/>
        </authorList>
    </citation>
    <scope>NUCLEOTIDE SEQUENCE [LARGE SCALE GENOMIC DNA]</scope>
    <source>
        <strain evidence="7 8">NCFB 2777</strain>
    </source>
</reference>
<feature type="binding site" evidence="4">
    <location>
        <position position="337"/>
    </location>
    <ligand>
        <name>S-adenosyl-L-methionine</name>
        <dbReference type="ChEBI" id="CHEBI:59789"/>
    </ligand>
</feature>
<comment type="caution">
    <text evidence="7">The sequence shown here is derived from an EMBL/GenBank/DDBJ whole genome shotgun (WGS) entry which is preliminary data.</text>
</comment>
<comment type="similarity">
    <text evidence="4">Belongs to the class I-like SAM-binding methyltransferase superfamily. RNA M5U methyltransferase family.</text>
</comment>
<dbReference type="CDD" id="cd02440">
    <property type="entry name" value="AdoMet_MTases"/>
    <property type="match status" value="1"/>
</dbReference>
<dbReference type="InterPro" id="IPR029063">
    <property type="entry name" value="SAM-dependent_MTases_sf"/>
</dbReference>
<dbReference type="OrthoDB" id="9804590at2"/>
<dbReference type="GO" id="GO:0070041">
    <property type="term" value="F:rRNA (uridine-C5-)-methyltransferase activity"/>
    <property type="evidence" value="ECO:0007669"/>
    <property type="project" value="TreeGrafter"/>
</dbReference>
<feature type="binding site" evidence="4">
    <location>
        <position position="385"/>
    </location>
    <ligand>
        <name>S-adenosyl-L-methionine</name>
        <dbReference type="ChEBI" id="CHEBI:59789"/>
    </ligand>
</feature>
<dbReference type="PROSITE" id="PS01230">
    <property type="entry name" value="TRMA_1"/>
    <property type="match status" value="1"/>
</dbReference>
<dbReference type="Gene3D" id="3.40.50.150">
    <property type="entry name" value="Vaccinia Virus protein VP39"/>
    <property type="match status" value="1"/>
</dbReference>
<evidence type="ECO:0000256" key="3">
    <source>
        <dbReference type="ARBA" id="ARBA00022691"/>
    </source>
</evidence>
<dbReference type="PROSITE" id="PS51687">
    <property type="entry name" value="SAM_MT_RNA_M5U"/>
    <property type="match status" value="1"/>
</dbReference>
<dbReference type="InterPro" id="IPR012340">
    <property type="entry name" value="NA-bd_OB-fold"/>
</dbReference>
<gene>
    <name evidence="7" type="ORF">CBF35_10500</name>
</gene>
<protein>
    <submittedName>
        <fullName evidence="7">23S rRNA (Uracil(1939)-C(5))-methyltransferase RlmD</fullName>
    </submittedName>
</protein>
<dbReference type="InterPro" id="IPR030391">
    <property type="entry name" value="MeTrfase_TrmA_CS"/>
</dbReference>
<dbReference type="Gene3D" id="2.40.50.140">
    <property type="entry name" value="Nucleic acid-binding proteins"/>
    <property type="match status" value="1"/>
</dbReference>
<dbReference type="Pfam" id="PF05958">
    <property type="entry name" value="tRNA_U5-meth_tr"/>
    <property type="match status" value="1"/>
</dbReference>
<keyword evidence="1 4" id="KW-0489">Methyltransferase</keyword>
<dbReference type="SUPFAM" id="SSF50249">
    <property type="entry name" value="Nucleic acid-binding proteins"/>
    <property type="match status" value="1"/>
</dbReference>
<evidence type="ECO:0000256" key="1">
    <source>
        <dbReference type="ARBA" id="ARBA00022603"/>
    </source>
</evidence>
<dbReference type="FunFam" id="3.40.50.150:FF:000009">
    <property type="entry name" value="23S rRNA (Uracil(1939)-C(5))-methyltransferase RlmD"/>
    <property type="match status" value="1"/>
</dbReference>
<keyword evidence="8" id="KW-1185">Reference proteome</keyword>
<dbReference type="Pfam" id="PF01938">
    <property type="entry name" value="TRAM"/>
    <property type="match status" value="1"/>
</dbReference>
<evidence type="ECO:0000259" key="6">
    <source>
        <dbReference type="PROSITE" id="PS50926"/>
    </source>
</evidence>
<keyword evidence="2 4" id="KW-0808">Transferase</keyword>
<evidence type="ECO:0000313" key="8">
    <source>
        <dbReference type="Proteomes" id="UP000287239"/>
    </source>
</evidence>
<evidence type="ECO:0000313" key="7">
    <source>
        <dbReference type="EMBL" id="RST94137.1"/>
    </source>
</evidence>
<feature type="active site" description="Nucleophile" evidence="4">
    <location>
        <position position="412"/>
    </location>
</feature>
<dbReference type="FunFam" id="2.40.50.1070:FF:000003">
    <property type="entry name" value="23S rRNA (Uracil-5-)-methyltransferase RumA"/>
    <property type="match status" value="1"/>
</dbReference>
<dbReference type="EMBL" id="NGJU01000016">
    <property type="protein sequence ID" value="RST94137.1"/>
    <property type="molecule type" value="Genomic_DNA"/>
</dbReference>
<proteinExistence type="inferred from homology"/>
<dbReference type="PANTHER" id="PTHR11061:SF30">
    <property type="entry name" value="TRNA (URACIL(54)-C(5))-METHYLTRANSFERASE"/>
    <property type="match status" value="1"/>
</dbReference>
<dbReference type="RefSeq" id="WP_126780900.1">
    <property type="nucleotide sequence ID" value="NZ_CAUQJP010000029.1"/>
</dbReference>
<organism evidence="7 8">
    <name type="scientific">Vagococcus salmoninarum</name>
    <dbReference type="NCBI Taxonomy" id="2739"/>
    <lineage>
        <taxon>Bacteria</taxon>
        <taxon>Bacillati</taxon>
        <taxon>Bacillota</taxon>
        <taxon>Bacilli</taxon>
        <taxon>Lactobacillales</taxon>
        <taxon>Enterococcaceae</taxon>
        <taxon>Vagococcus</taxon>
    </lineage>
</organism>
<name>A0A429ZKA2_9ENTE</name>
<feature type="domain" description="TRAM" evidence="6">
    <location>
        <begin position="5"/>
        <end position="63"/>
    </location>
</feature>
<dbReference type="GeneID" id="98568803"/>
<dbReference type="Proteomes" id="UP000287239">
    <property type="component" value="Unassembled WGS sequence"/>
</dbReference>